<keyword evidence="4 6" id="KW-1133">Transmembrane helix</keyword>
<evidence type="ECO:0000256" key="6">
    <source>
        <dbReference type="SAM" id="Phobius"/>
    </source>
</evidence>
<evidence type="ECO:0000256" key="5">
    <source>
        <dbReference type="ARBA" id="ARBA00023136"/>
    </source>
</evidence>
<dbReference type="EMBL" id="DTMF01000274">
    <property type="protein sequence ID" value="HGF34952.1"/>
    <property type="molecule type" value="Genomic_DNA"/>
</dbReference>
<feature type="transmembrane region" description="Helical" evidence="6">
    <location>
        <begin position="385"/>
        <end position="408"/>
    </location>
</feature>
<reference evidence="7" key="1">
    <citation type="journal article" date="2020" name="mSystems">
        <title>Genome- and Community-Level Interaction Insights into Carbon Utilization and Element Cycling Functions of Hydrothermarchaeota in Hydrothermal Sediment.</title>
        <authorList>
            <person name="Zhou Z."/>
            <person name="Liu Y."/>
            <person name="Xu W."/>
            <person name="Pan J."/>
            <person name="Luo Z.H."/>
            <person name="Li M."/>
        </authorList>
    </citation>
    <scope>NUCLEOTIDE SEQUENCE [LARGE SCALE GENOMIC DNA]</scope>
    <source>
        <strain evidence="7">SpSt-897</strain>
    </source>
</reference>
<feature type="transmembrane region" description="Helical" evidence="6">
    <location>
        <begin position="356"/>
        <end position="376"/>
    </location>
</feature>
<proteinExistence type="predicted"/>
<evidence type="ECO:0000256" key="1">
    <source>
        <dbReference type="ARBA" id="ARBA00004141"/>
    </source>
</evidence>
<feature type="transmembrane region" description="Helical" evidence="6">
    <location>
        <begin position="319"/>
        <end position="336"/>
    </location>
</feature>
<feature type="transmembrane region" description="Helical" evidence="6">
    <location>
        <begin position="84"/>
        <end position="111"/>
    </location>
</feature>
<feature type="transmembrane region" description="Helical" evidence="6">
    <location>
        <begin position="217"/>
        <end position="235"/>
    </location>
</feature>
<comment type="subcellular location">
    <subcellularLocation>
        <location evidence="1">Membrane</location>
        <topology evidence="1">Multi-pass membrane protein</topology>
    </subcellularLocation>
</comment>
<feature type="transmembrane region" description="Helical" evidence="6">
    <location>
        <begin position="295"/>
        <end position="312"/>
    </location>
</feature>
<name>A0A7C3ZCL6_9BACT</name>
<dbReference type="Pfam" id="PF03092">
    <property type="entry name" value="BT1"/>
    <property type="match status" value="1"/>
</dbReference>
<feature type="transmembrane region" description="Helical" evidence="6">
    <location>
        <begin position="123"/>
        <end position="143"/>
    </location>
</feature>
<feature type="transmembrane region" description="Helical" evidence="6">
    <location>
        <begin position="176"/>
        <end position="197"/>
    </location>
</feature>
<dbReference type="PANTHER" id="PTHR31585:SF5">
    <property type="entry name" value="RNA-BINDING S4 DOMAIN-CONTAINING PROTEIN"/>
    <property type="match status" value="1"/>
</dbReference>
<dbReference type="AlphaFoldDB" id="A0A7C3ZCL6"/>
<feature type="transmembrane region" description="Helical" evidence="6">
    <location>
        <begin position="54"/>
        <end position="72"/>
    </location>
</feature>
<sequence>MLTRVYLWFDRNLLVLGKEMRLSYLPPLMVYLAAGISGLTAIVGTFFVKEYLGLSAEFLAGLGFWAGIPWALKMPLGHLVDLIWRFKAAMVWLGAALIAASLGIMLGLLAYTESMRSIMAVDAWYVLSVLLAPIGYVIQDVVADAMTVEAVPRLDAAGQPFDPGAVRLMHTTMQTLGRVAIVGGGIFVALLNIFLFTGVESMTQADKLAVYIRIYKLALVIPLISVAGVSLGGLLKIREARRLRGLGFTWKQAWAALQVQEARPEVNWWILGGGLVFGVFTLTLGLGNYPYNQEIIFFGSLAIVLFLMSRLVQALDPPARQVLVGTAIIIFIYRAMPTPGPGSTWWMIDDLGFDQRFLSVLSLISSSLALAGMFLFRRFMAERSIAYVVAFLTIAGTLLSLPIIGLYYGLHHWTAAHTQGIVDARFIALVDTALESPLGQVAMIPMLAWIAHSAPTNLKATFFAVMASFTNLALSLSQLGTRYLNQIFIVTREVKDPSGAIAVAANYSELGRLLLMVTIIGLTLPLAAILLVKMLRWQSA</sequence>
<gene>
    <name evidence="7" type="ORF">ENW96_11310</name>
</gene>
<comment type="caution">
    <text evidence="7">The sequence shown here is derived from an EMBL/GenBank/DDBJ whole genome shotgun (WGS) entry which is preliminary data.</text>
</comment>
<feature type="transmembrane region" description="Helical" evidence="6">
    <location>
        <begin position="513"/>
        <end position="532"/>
    </location>
</feature>
<organism evidence="7">
    <name type="scientific">Desulfobacca acetoxidans</name>
    <dbReference type="NCBI Taxonomy" id="60893"/>
    <lineage>
        <taxon>Bacteria</taxon>
        <taxon>Pseudomonadati</taxon>
        <taxon>Thermodesulfobacteriota</taxon>
        <taxon>Desulfobaccia</taxon>
        <taxon>Desulfobaccales</taxon>
        <taxon>Desulfobaccaceae</taxon>
        <taxon>Desulfobacca</taxon>
    </lineage>
</organism>
<accession>A0A7C3ZCL6</accession>
<feature type="transmembrane region" description="Helical" evidence="6">
    <location>
        <begin position="268"/>
        <end position="289"/>
    </location>
</feature>
<evidence type="ECO:0000313" key="7">
    <source>
        <dbReference type="EMBL" id="HGF34952.1"/>
    </source>
</evidence>
<evidence type="ECO:0008006" key="8">
    <source>
        <dbReference type="Google" id="ProtNLM"/>
    </source>
</evidence>
<protein>
    <recommendedName>
        <fullName evidence="8">Folate/biopterin family MFS transporter</fullName>
    </recommendedName>
</protein>
<feature type="transmembrane region" description="Helical" evidence="6">
    <location>
        <begin position="28"/>
        <end position="48"/>
    </location>
</feature>
<evidence type="ECO:0000256" key="2">
    <source>
        <dbReference type="ARBA" id="ARBA00022448"/>
    </source>
</evidence>
<dbReference type="GO" id="GO:0016020">
    <property type="term" value="C:membrane"/>
    <property type="evidence" value="ECO:0007669"/>
    <property type="project" value="UniProtKB-SubCell"/>
</dbReference>
<evidence type="ECO:0000256" key="4">
    <source>
        <dbReference type="ARBA" id="ARBA00022989"/>
    </source>
</evidence>
<keyword evidence="2" id="KW-0813">Transport</keyword>
<evidence type="ECO:0000256" key="3">
    <source>
        <dbReference type="ARBA" id="ARBA00022692"/>
    </source>
</evidence>
<dbReference type="PANTHER" id="PTHR31585">
    <property type="entry name" value="FOLATE-BIOPTERIN TRANSPORTER 1, CHLOROPLASTIC"/>
    <property type="match status" value="1"/>
</dbReference>
<keyword evidence="5 6" id="KW-0472">Membrane</keyword>
<keyword evidence="3 6" id="KW-0812">Transmembrane</keyword>
<dbReference type="InterPro" id="IPR039309">
    <property type="entry name" value="BT1"/>
</dbReference>